<dbReference type="EMBL" id="JAOPEN010000004">
    <property type="protein sequence ID" value="KAJ4858118.1"/>
    <property type="molecule type" value="Genomic_DNA"/>
</dbReference>
<dbReference type="Pfam" id="PF00171">
    <property type="entry name" value="Aldedh"/>
    <property type="match status" value="1"/>
</dbReference>
<dbReference type="RefSeq" id="XP_056027174.1">
    <property type="nucleotide sequence ID" value="XM_056173595.1"/>
</dbReference>
<feature type="domain" description="Aldehyde dehydrogenase" evidence="7">
    <location>
        <begin position="27"/>
        <end position="472"/>
    </location>
</feature>
<dbReference type="InterPro" id="IPR016161">
    <property type="entry name" value="Ald_DH/histidinol_DH"/>
</dbReference>
<evidence type="ECO:0000256" key="3">
    <source>
        <dbReference type="ARBA" id="ARBA00024226"/>
    </source>
</evidence>
<dbReference type="CDD" id="cd07106">
    <property type="entry name" value="ALDH_AldA-AAD23400"/>
    <property type="match status" value="1"/>
</dbReference>
<comment type="caution">
    <text evidence="8">The sequence shown here is derived from an EMBL/GenBank/DDBJ whole genome shotgun (WGS) entry which is preliminary data.</text>
</comment>
<proteinExistence type="inferred from homology"/>
<protein>
    <recommendedName>
        <fullName evidence="3">aldehyde dehydrogenase (NAD(+))</fullName>
        <ecNumber evidence="3">1.2.1.3</ecNumber>
    </recommendedName>
</protein>
<dbReference type="SUPFAM" id="SSF53720">
    <property type="entry name" value="ALDH-like"/>
    <property type="match status" value="1"/>
</dbReference>
<evidence type="ECO:0000256" key="2">
    <source>
        <dbReference type="ARBA" id="ARBA00023002"/>
    </source>
</evidence>
<dbReference type="InterPro" id="IPR029510">
    <property type="entry name" value="Ald_DH_CS_GLU"/>
</dbReference>
<evidence type="ECO:0000256" key="1">
    <source>
        <dbReference type="ARBA" id="ARBA00009986"/>
    </source>
</evidence>
<dbReference type="InterPro" id="IPR016163">
    <property type="entry name" value="Ald_DH_C"/>
</dbReference>
<evidence type="ECO:0000313" key="9">
    <source>
        <dbReference type="Proteomes" id="UP001140511"/>
    </source>
</evidence>
<gene>
    <name evidence="8" type="ORF">T069G_06385</name>
</gene>
<dbReference type="EC" id="1.2.1.3" evidence="3"/>
<dbReference type="FunFam" id="3.40.605.10:FF:000007">
    <property type="entry name" value="NAD/NADP-dependent betaine aldehyde dehydrogenase"/>
    <property type="match status" value="1"/>
</dbReference>
<dbReference type="InterPro" id="IPR015590">
    <property type="entry name" value="Aldehyde_DH_dom"/>
</dbReference>
<accession>A0A9W9BDV5</accession>
<dbReference type="PROSITE" id="PS00687">
    <property type="entry name" value="ALDEHYDE_DEHYDR_GLU"/>
    <property type="match status" value="1"/>
</dbReference>
<evidence type="ECO:0000259" key="7">
    <source>
        <dbReference type="Pfam" id="PF00171"/>
    </source>
</evidence>
<evidence type="ECO:0000256" key="4">
    <source>
        <dbReference type="ARBA" id="ARBA00049194"/>
    </source>
</evidence>
<evidence type="ECO:0000256" key="6">
    <source>
        <dbReference type="RuleBase" id="RU003345"/>
    </source>
</evidence>
<name>A0A9W9BDV5_9HYPO</name>
<sequence>MAPLNFESFYNVIDGELEATAEIRYGINPATLEQLPPVPVSTLNDVNRAVNAAQRAAAAWAATPIEERKQKVIQYADAVDALANEFGKMMTLEQGKPLGHAIGEAHGAAYFLKGFAKMDLPDRVVEDTEHRRVVTRYVPVGVCVGIVPWNFPMTTLTFKMGPALVAGCTIILKPSPFTPYCGLKMIELAQQFFPPGVVQVLSGDDSLGPMLTEHPDVAKISFTGSTGTGIRVLQSSAPSLKRVTLELGGNDPAIICSDIDIPKVAARVAMKSFVNSGQVCISIKRLYVHSSIYEEFLAELSKATKSLVVGNGMNESTDLGPIQNAMQYERLKNFVASIKRDKLTIAVGDLENTFSTGSGYFMSPLLIDNPPEDSRAVVEEPFGPILPVLKWDTEEDVIHRANHSADGLGASVWSRDTAQAERMAGQLQAGLVWINTHQELQVDAVFGGHKHSGIGSELGIEGLKAYCLTQSVIHDKVGA</sequence>
<organism evidence="8 9">
    <name type="scientific">Trichoderma breve</name>
    <dbReference type="NCBI Taxonomy" id="2034170"/>
    <lineage>
        <taxon>Eukaryota</taxon>
        <taxon>Fungi</taxon>
        <taxon>Dikarya</taxon>
        <taxon>Ascomycota</taxon>
        <taxon>Pezizomycotina</taxon>
        <taxon>Sordariomycetes</taxon>
        <taxon>Hypocreomycetidae</taxon>
        <taxon>Hypocreales</taxon>
        <taxon>Hypocreaceae</taxon>
        <taxon>Trichoderma</taxon>
    </lineage>
</organism>
<dbReference type="AlphaFoldDB" id="A0A9W9BDV5"/>
<dbReference type="FunFam" id="3.40.309.10:FF:000009">
    <property type="entry name" value="Aldehyde dehydrogenase A"/>
    <property type="match status" value="1"/>
</dbReference>
<comment type="similarity">
    <text evidence="1 6">Belongs to the aldehyde dehydrogenase family.</text>
</comment>
<evidence type="ECO:0000256" key="5">
    <source>
        <dbReference type="PROSITE-ProRule" id="PRU10007"/>
    </source>
</evidence>
<dbReference type="Proteomes" id="UP001140511">
    <property type="component" value="Unassembled WGS sequence"/>
</dbReference>
<dbReference type="Gene3D" id="3.40.309.10">
    <property type="entry name" value="Aldehyde Dehydrogenase, Chain A, domain 2"/>
    <property type="match status" value="1"/>
</dbReference>
<reference evidence="8" key="1">
    <citation type="submission" date="2022-09" db="EMBL/GenBank/DDBJ databases">
        <title>Chromosome-level assembly of Trichoderma breve T069, a fungus used in development of biopesticide product.</title>
        <authorList>
            <person name="Lin R."/>
            <person name="Liu T."/>
        </authorList>
    </citation>
    <scope>NUCLEOTIDE SEQUENCE</scope>
    <source>
        <strain evidence="8">T069</strain>
    </source>
</reference>
<evidence type="ECO:0000313" key="8">
    <source>
        <dbReference type="EMBL" id="KAJ4858118.1"/>
    </source>
</evidence>
<dbReference type="GeneID" id="80868283"/>
<dbReference type="InterPro" id="IPR044086">
    <property type="entry name" value="LUC3-like"/>
</dbReference>
<dbReference type="PANTHER" id="PTHR11699">
    <property type="entry name" value="ALDEHYDE DEHYDROGENASE-RELATED"/>
    <property type="match status" value="1"/>
</dbReference>
<comment type="catalytic activity">
    <reaction evidence="4">
        <text>an aldehyde + NAD(+) + H2O = a carboxylate + NADH + 2 H(+)</text>
        <dbReference type="Rhea" id="RHEA:16185"/>
        <dbReference type="ChEBI" id="CHEBI:15377"/>
        <dbReference type="ChEBI" id="CHEBI:15378"/>
        <dbReference type="ChEBI" id="CHEBI:17478"/>
        <dbReference type="ChEBI" id="CHEBI:29067"/>
        <dbReference type="ChEBI" id="CHEBI:57540"/>
        <dbReference type="ChEBI" id="CHEBI:57945"/>
        <dbReference type="EC" id="1.2.1.3"/>
    </reaction>
</comment>
<dbReference type="InterPro" id="IPR016162">
    <property type="entry name" value="Ald_DH_N"/>
</dbReference>
<dbReference type="Gene3D" id="3.40.605.10">
    <property type="entry name" value="Aldehyde Dehydrogenase, Chain A, domain 1"/>
    <property type="match status" value="1"/>
</dbReference>
<dbReference type="GO" id="GO:0004029">
    <property type="term" value="F:aldehyde dehydrogenase (NAD+) activity"/>
    <property type="evidence" value="ECO:0007669"/>
    <property type="project" value="UniProtKB-EC"/>
</dbReference>
<feature type="active site" evidence="5">
    <location>
        <position position="246"/>
    </location>
</feature>
<keyword evidence="9" id="KW-1185">Reference proteome</keyword>
<keyword evidence="2 6" id="KW-0560">Oxidoreductase</keyword>